<keyword evidence="1" id="KW-0810">Translation regulation</keyword>
<dbReference type="InterPro" id="IPR003489">
    <property type="entry name" value="RHF/RaiA"/>
</dbReference>
<evidence type="ECO:0000256" key="1">
    <source>
        <dbReference type="ARBA" id="ARBA00022845"/>
    </source>
</evidence>
<dbReference type="GO" id="GO:0045900">
    <property type="term" value="P:negative regulation of translational elongation"/>
    <property type="evidence" value="ECO:0007669"/>
    <property type="project" value="TreeGrafter"/>
</dbReference>
<dbReference type="CDD" id="cd00552">
    <property type="entry name" value="RaiA"/>
    <property type="match status" value="1"/>
</dbReference>
<feature type="compositionally biased region" description="Basic and acidic residues" evidence="6">
    <location>
        <begin position="88"/>
        <end position="97"/>
    </location>
</feature>
<dbReference type="Pfam" id="PF02482">
    <property type="entry name" value="Ribosomal_S30AE"/>
    <property type="match status" value="1"/>
</dbReference>
<dbReference type="OrthoDB" id="9795980at2"/>
<dbReference type="GeneID" id="301709896"/>
<reference evidence="7 9" key="1">
    <citation type="submission" date="2016-01" db="EMBL/GenBank/DDBJ databases">
        <title>Genome sequence of the acidophilic iron oxidising Ferrovum strain Z-31.</title>
        <authorList>
            <person name="Poehlein A."/>
            <person name="Ullrich S.R."/>
            <person name="Schloemann M."/>
            <person name="Muehling M."/>
            <person name="Daniel R."/>
        </authorList>
    </citation>
    <scope>NUCLEOTIDE SEQUENCE [LARGE SCALE GENOMIC DNA]</scope>
    <source>
        <strain evidence="7 9">Z-31</strain>
    </source>
</reference>
<dbReference type="InterPro" id="IPR050574">
    <property type="entry name" value="HPF/YfiA_ribosome-assoc"/>
</dbReference>
<organism evidence="7 9">
    <name type="scientific">Ferrovum myxofaciens</name>
    <dbReference type="NCBI Taxonomy" id="416213"/>
    <lineage>
        <taxon>Bacteria</taxon>
        <taxon>Pseudomonadati</taxon>
        <taxon>Pseudomonadota</taxon>
        <taxon>Betaproteobacteria</taxon>
        <taxon>Ferrovales</taxon>
        <taxon>Ferrovaceae</taxon>
        <taxon>Ferrovum</taxon>
    </lineage>
</organism>
<sequence>MKVTITGQHIEVTPAIRDHVEEKIGRIKRHFEHPLDINVVLTVEKLKHNAEANVHVNGKDFFVHTSQEDMYEAIDDLAHLLDRQIIKHKERQSDQRHGQPLKHLANGV</sequence>
<protein>
    <recommendedName>
        <fullName evidence="4">Ribosome hibernation promoting factor</fullName>
    </recommendedName>
    <alternativeName>
        <fullName evidence="5">Hibernation factor HPF</fullName>
    </alternativeName>
</protein>
<dbReference type="PATRIC" id="fig|1789004.3.peg.223"/>
<dbReference type="PANTHER" id="PTHR33231">
    <property type="entry name" value="30S RIBOSOMAL PROTEIN"/>
    <property type="match status" value="1"/>
</dbReference>
<dbReference type="PANTHER" id="PTHR33231:SF1">
    <property type="entry name" value="30S RIBOSOMAL PROTEIN"/>
    <property type="match status" value="1"/>
</dbReference>
<accession>A0A149W221</accession>
<dbReference type="SUPFAM" id="SSF69754">
    <property type="entry name" value="Ribosome binding protein Y (YfiA homologue)"/>
    <property type="match status" value="1"/>
</dbReference>
<gene>
    <name evidence="7" type="primary">hpf</name>
    <name evidence="8" type="synonym">raiA</name>
    <name evidence="7" type="ORF">FEMY_02210</name>
    <name evidence="8" type="ORF">JZL65_08905</name>
</gene>
<evidence type="ECO:0000256" key="6">
    <source>
        <dbReference type="SAM" id="MobiDB-lite"/>
    </source>
</evidence>
<dbReference type="FunFam" id="3.30.160.100:FF:000001">
    <property type="entry name" value="Ribosome hibernation promoting factor"/>
    <property type="match status" value="1"/>
</dbReference>
<dbReference type="EMBL" id="CP071137">
    <property type="protein sequence ID" value="QWY76621.1"/>
    <property type="molecule type" value="Genomic_DNA"/>
</dbReference>
<dbReference type="GO" id="GO:0043024">
    <property type="term" value="F:ribosomal small subunit binding"/>
    <property type="evidence" value="ECO:0007669"/>
    <property type="project" value="TreeGrafter"/>
</dbReference>
<dbReference type="Proteomes" id="UP000075653">
    <property type="component" value="Unassembled WGS sequence"/>
</dbReference>
<proteinExistence type="inferred from homology"/>
<evidence type="ECO:0000256" key="2">
    <source>
        <dbReference type="ARBA" id="ARBA00038434"/>
    </source>
</evidence>
<evidence type="ECO:0000313" key="9">
    <source>
        <dbReference type="Proteomes" id="UP000075653"/>
    </source>
</evidence>
<evidence type="ECO:0000313" key="8">
    <source>
        <dbReference type="EMBL" id="QWY76621.1"/>
    </source>
</evidence>
<accession>A0A859A9D4</accession>
<dbReference type="RefSeq" id="WP_031596536.1">
    <property type="nucleotide sequence ID" value="NZ_CP053675.1"/>
</dbReference>
<evidence type="ECO:0000256" key="3">
    <source>
        <dbReference type="ARBA" id="ARBA00038695"/>
    </source>
</evidence>
<dbReference type="AlphaFoldDB" id="A0A859A9D4"/>
<evidence type="ECO:0000313" key="7">
    <source>
        <dbReference type="EMBL" id="KXW59164.1"/>
    </source>
</evidence>
<dbReference type="Gene3D" id="3.30.160.100">
    <property type="entry name" value="Ribosome hibernation promotion factor-like"/>
    <property type="match status" value="1"/>
</dbReference>
<dbReference type="Proteomes" id="UP000683551">
    <property type="component" value="Chromosome"/>
</dbReference>
<keyword evidence="9" id="KW-1185">Reference proteome</keyword>
<evidence type="ECO:0000256" key="5">
    <source>
        <dbReference type="ARBA" id="ARBA00041319"/>
    </source>
</evidence>
<dbReference type="NCBIfam" id="TIGR00741">
    <property type="entry name" value="yfiA"/>
    <property type="match status" value="1"/>
</dbReference>
<comment type="subunit">
    <text evidence="3">Associates exclusively with 100S ribosomes, which are dimers of 70S ribosomes.</text>
</comment>
<dbReference type="EMBL" id="LRRD01000004">
    <property type="protein sequence ID" value="KXW59164.1"/>
    <property type="molecule type" value="Genomic_DNA"/>
</dbReference>
<feature type="region of interest" description="Disordered" evidence="6">
    <location>
        <begin position="88"/>
        <end position="108"/>
    </location>
</feature>
<dbReference type="InterPro" id="IPR036567">
    <property type="entry name" value="RHF-like"/>
</dbReference>
<comment type="similarity">
    <text evidence="2">Belongs to the HPF/YfiA ribosome-associated protein family. Short HPF subfamily.</text>
</comment>
<evidence type="ECO:0000256" key="4">
    <source>
        <dbReference type="ARBA" id="ARBA00041148"/>
    </source>
</evidence>
<dbReference type="GO" id="GO:0022627">
    <property type="term" value="C:cytosolic small ribosomal subunit"/>
    <property type="evidence" value="ECO:0007669"/>
    <property type="project" value="TreeGrafter"/>
</dbReference>
<name>A0A859A9D4_9PROT</name>
<reference evidence="8" key="2">
    <citation type="submission" date="2021-02" db="EMBL/GenBank/DDBJ databases">
        <title>Comparative genomics of Ferrovum myxofaciens strains, predominant extremophile bacteria forming large biofilm stalactites in acid mine ecosystems.</title>
        <authorList>
            <person name="Burkartova K."/>
            <person name="Ridl J."/>
            <person name="Pajer P."/>
            <person name="Falteisek L."/>
        </authorList>
    </citation>
    <scope>NUCLEOTIDE SEQUENCE</scope>
    <source>
        <strain evidence="8">MI1III</strain>
    </source>
</reference>